<dbReference type="InterPro" id="IPR029058">
    <property type="entry name" value="AB_hydrolase_fold"/>
</dbReference>
<dbReference type="GO" id="GO:0016787">
    <property type="term" value="F:hydrolase activity"/>
    <property type="evidence" value="ECO:0007669"/>
    <property type="project" value="UniProtKB-KW"/>
</dbReference>
<reference evidence="2 3" key="1">
    <citation type="submission" date="2024-03" db="EMBL/GenBank/DDBJ databases">
        <title>Draft genome sequence of Pseudonocardia nematodicida JCM 31783.</title>
        <authorList>
            <person name="Butdee W."/>
            <person name="Duangmal K."/>
        </authorList>
    </citation>
    <scope>NUCLEOTIDE SEQUENCE [LARGE SCALE GENOMIC DNA]</scope>
    <source>
        <strain evidence="2 3">JCM 31783</strain>
    </source>
</reference>
<gene>
    <name evidence="2" type="ORF">WIS52_08340</name>
</gene>
<dbReference type="RefSeq" id="WP_349297558.1">
    <property type="nucleotide sequence ID" value="NZ_JBEDNQ010000003.1"/>
</dbReference>
<organism evidence="2 3">
    <name type="scientific">Pseudonocardia nematodicida</name>
    <dbReference type="NCBI Taxonomy" id="1206997"/>
    <lineage>
        <taxon>Bacteria</taxon>
        <taxon>Bacillati</taxon>
        <taxon>Actinomycetota</taxon>
        <taxon>Actinomycetes</taxon>
        <taxon>Pseudonocardiales</taxon>
        <taxon>Pseudonocardiaceae</taxon>
        <taxon>Pseudonocardia</taxon>
    </lineage>
</organism>
<dbReference type="InterPro" id="IPR051049">
    <property type="entry name" value="Dienelactone_hydrolase-like"/>
</dbReference>
<keyword evidence="3" id="KW-1185">Reference proteome</keyword>
<dbReference type="Gene3D" id="3.40.50.1820">
    <property type="entry name" value="alpha/beta hydrolase"/>
    <property type="match status" value="1"/>
</dbReference>
<proteinExistence type="predicted"/>
<comment type="caution">
    <text evidence="2">The sequence shown here is derived from an EMBL/GenBank/DDBJ whole genome shotgun (WGS) entry which is preliminary data.</text>
</comment>
<evidence type="ECO:0000313" key="3">
    <source>
        <dbReference type="Proteomes" id="UP001494902"/>
    </source>
</evidence>
<name>A0ABV1KA27_9PSEU</name>
<dbReference type="EMBL" id="JBEDNQ010000003">
    <property type="protein sequence ID" value="MEQ3550477.1"/>
    <property type="molecule type" value="Genomic_DNA"/>
</dbReference>
<feature type="domain" description="Dienelactone hydrolase" evidence="1">
    <location>
        <begin position="3"/>
        <end position="189"/>
    </location>
</feature>
<dbReference type="Pfam" id="PF01738">
    <property type="entry name" value="DLH"/>
    <property type="match status" value="1"/>
</dbReference>
<keyword evidence="2" id="KW-0378">Hydrolase</keyword>
<sequence>MAAVVVFHHALGLTPGVQAFATTLRKAGHDVVVPDLFEGRTFADVESGVAHARQVGFGEITEGGVRAASDMPEDQVYIGMSLGVLPAQRLAQTRPGARGAVLLYSCLPAAEFGGWPDGLPAQVHAMEDDPLFADDGDRDAAIALAGANPGVAYFPYPGDGHLFAEPGQPAHDERAAALMTERVLAFLARA</sequence>
<evidence type="ECO:0000259" key="1">
    <source>
        <dbReference type="Pfam" id="PF01738"/>
    </source>
</evidence>
<protein>
    <submittedName>
        <fullName evidence="2">Dienelactone hydrolase family protein</fullName>
    </submittedName>
</protein>
<dbReference type="InterPro" id="IPR002925">
    <property type="entry name" value="Dienelactn_hydro"/>
</dbReference>
<evidence type="ECO:0000313" key="2">
    <source>
        <dbReference type="EMBL" id="MEQ3550477.1"/>
    </source>
</evidence>
<dbReference type="Proteomes" id="UP001494902">
    <property type="component" value="Unassembled WGS sequence"/>
</dbReference>
<dbReference type="SUPFAM" id="SSF53474">
    <property type="entry name" value="alpha/beta-Hydrolases"/>
    <property type="match status" value="1"/>
</dbReference>
<accession>A0ABV1KA27</accession>
<dbReference type="PANTHER" id="PTHR46623:SF6">
    <property type="entry name" value="ALPHA_BETA-HYDROLASES SUPERFAMILY PROTEIN"/>
    <property type="match status" value="1"/>
</dbReference>
<dbReference type="PANTHER" id="PTHR46623">
    <property type="entry name" value="CARBOXYMETHYLENEBUTENOLIDASE-RELATED"/>
    <property type="match status" value="1"/>
</dbReference>